<dbReference type="CDD" id="cd06142">
    <property type="entry name" value="RNaseD_exo"/>
    <property type="match status" value="1"/>
</dbReference>
<protein>
    <submittedName>
        <fullName evidence="2">Ribonuclease D</fullName>
    </submittedName>
</protein>
<dbReference type="SMART" id="SM00474">
    <property type="entry name" value="35EXOc"/>
    <property type="match status" value="1"/>
</dbReference>
<dbReference type="Gene3D" id="1.10.150.80">
    <property type="entry name" value="HRDC domain"/>
    <property type="match status" value="1"/>
</dbReference>
<dbReference type="InterPro" id="IPR044876">
    <property type="entry name" value="HRDC_dom_sf"/>
</dbReference>
<feature type="domain" description="3'-5' exonuclease" evidence="1">
    <location>
        <begin position="1"/>
        <end position="164"/>
    </location>
</feature>
<proteinExistence type="predicted"/>
<dbReference type="PANTHER" id="PTHR47649">
    <property type="entry name" value="RIBONUCLEASE D"/>
    <property type="match status" value="1"/>
</dbReference>
<evidence type="ECO:0000313" key="3">
    <source>
        <dbReference type="Proteomes" id="UP001596472"/>
    </source>
</evidence>
<comment type="caution">
    <text evidence="2">The sequence shown here is derived from an EMBL/GenBank/DDBJ whole genome shotgun (WGS) entry which is preliminary data.</text>
</comment>
<dbReference type="Gene3D" id="3.30.420.10">
    <property type="entry name" value="Ribonuclease H-like superfamily/Ribonuclease H"/>
    <property type="match status" value="1"/>
</dbReference>
<dbReference type="SUPFAM" id="SSF53098">
    <property type="entry name" value="Ribonuclease H-like"/>
    <property type="match status" value="1"/>
</dbReference>
<evidence type="ECO:0000259" key="1">
    <source>
        <dbReference type="SMART" id="SM00474"/>
    </source>
</evidence>
<keyword evidence="3" id="KW-1185">Reference proteome</keyword>
<name>A0ABW2L2F7_9BACT</name>
<dbReference type="InterPro" id="IPR012337">
    <property type="entry name" value="RNaseH-like_sf"/>
</dbReference>
<dbReference type="Pfam" id="PF01612">
    <property type="entry name" value="DNA_pol_A_exo1"/>
    <property type="match status" value="1"/>
</dbReference>
<reference evidence="3" key="1">
    <citation type="journal article" date="2019" name="Int. J. Syst. Evol. Microbiol.">
        <title>The Global Catalogue of Microorganisms (GCM) 10K type strain sequencing project: providing services to taxonomists for standard genome sequencing and annotation.</title>
        <authorList>
            <consortium name="The Broad Institute Genomics Platform"/>
            <consortium name="The Broad Institute Genome Sequencing Center for Infectious Disease"/>
            <person name="Wu L."/>
            <person name="Ma J."/>
        </authorList>
    </citation>
    <scope>NUCLEOTIDE SEQUENCE [LARGE SCALE GENOMIC DNA]</scope>
    <source>
        <strain evidence="3">CGMCC 4.1467</strain>
    </source>
</reference>
<dbReference type="SUPFAM" id="SSF47819">
    <property type="entry name" value="HRDC-like"/>
    <property type="match status" value="1"/>
</dbReference>
<evidence type="ECO:0000313" key="2">
    <source>
        <dbReference type="EMBL" id="MFC7336524.1"/>
    </source>
</evidence>
<sequence length="350" mass="39547">MIDSLEGLAGLLNGLSPGTVCAIDTEADSLHRYKESLCLIQFAVGEASVLIDPLALEHMAPLGEFLKTATVWMHGADYDMTMLRREFDEIPPLVFDTQIGARLLGVRKFGLANLVEHYFGVVLSKTSQKADWGKRPLSPKMTEYALNDVRYLLPMGEKIVAELREKGRYEWFVESCDAARQKVLDRDESKEEPWRVQGAGRLDRKGLHYLRALWNWRDAEAESWDRPSFMVATNRNILEWSGVLASGNRVEFPGHFRADRRRRLESAISEAGKAEASSYPTRIKGLRRRRDSDFEQKVNEMLAVRDKKAAELDIDSSLIASRAVIEALAIGGETSEGLLLNWQKECLGFE</sequence>
<dbReference type="EMBL" id="JBHTBS010000002">
    <property type="protein sequence ID" value="MFC7336524.1"/>
    <property type="molecule type" value="Genomic_DNA"/>
</dbReference>
<organism evidence="2 3">
    <name type="scientific">Haloferula chungangensis</name>
    <dbReference type="NCBI Taxonomy" id="1048331"/>
    <lineage>
        <taxon>Bacteria</taxon>
        <taxon>Pseudomonadati</taxon>
        <taxon>Verrucomicrobiota</taxon>
        <taxon>Verrucomicrobiia</taxon>
        <taxon>Verrucomicrobiales</taxon>
        <taxon>Verrucomicrobiaceae</taxon>
        <taxon>Haloferula</taxon>
    </lineage>
</organism>
<dbReference type="Proteomes" id="UP001596472">
    <property type="component" value="Unassembled WGS sequence"/>
</dbReference>
<gene>
    <name evidence="2" type="ORF">ACFQY0_04985</name>
</gene>
<dbReference type="PANTHER" id="PTHR47649:SF1">
    <property type="entry name" value="RIBONUCLEASE D"/>
    <property type="match status" value="1"/>
</dbReference>
<accession>A0ABW2L2F7</accession>
<dbReference type="InterPro" id="IPR010997">
    <property type="entry name" value="HRDC-like_sf"/>
</dbReference>
<dbReference type="InterPro" id="IPR002562">
    <property type="entry name" value="3'-5'_exonuclease_dom"/>
</dbReference>
<dbReference type="InterPro" id="IPR051086">
    <property type="entry name" value="RNase_D-like"/>
</dbReference>
<dbReference type="InterPro" id="IPR036397">
    <property type="entry name" value="RNaseH_sf"/>
</dbReference>